<proteinExistence type="predicted"/>
<name>A0A1R4HIH8_9GAMM</name>
<dbReference type="AlphaFoldDB" id="A0A1R4HIH8"/>
<gene>
    <name evidence="1" type="ORF">CRENPOLYSF1_830023</name>
</gene>
<protein>
    <submittedName>
        <fullName evidence="1">Uncharacterized protein</fullName>
    </submittedName>
</protein>
<dbReference type="Proteomes" id="UP000195667">
    <property type="component" value="Unassembled WGS sequence"/>
</dbReference>
<accession>A0A1R4HIH8</accession>
<keyword evidence="2" id="KW-1185">Reference proteome</keyword>
<dbReference type="RefSeq" id="WP_087145040.1">
    <property type="nucleotide sequence ID" value="NZ_FUKI01000163.1"/>
</dbReference>
<evidence type="ECO:0000313" key="2">
    <source>
        <dbReference type="Proteomes" id="UP000195667"/>
    </source>
</evidence>
<reference evidence="2" key="1">
    <citation type="submission" date="2017-02" db="EMBL/GenBank/DDBJ databases">
        <authorList>
            <person name="Daims H."/>
        </authorList>
    </citation>
    <scope>NUCLEOTIDE SEQUENCE [LARGE SCALE GENOMIC DNA]</scope>
</reference>
<dbReference type="EMBL" id="FUKI01000163">
    <property type="protein sequence ID" value="SJM96035.1"/>
    <property type="molecule type" value="Genomic_DNA"/>
</dbReference>
<sequence length="65" mass="6918">MVKYSVLSPIKLIDGIAKLGDVVELTDKDAESLLVNGVIELAQPAVLKEKPADLKPAALEPPPKK</sequence>
<evidence type="ECO:0000313" key="1">
    <source>
        <dbReference type="EMBL" id="SJM96035.1"/>
    </source>
</evidence>
<organism evidence="1 2">
    <name type="scientific">Crenothrix polyspora</name>
    <dbReference type="NCBI Taxonomy" id="360316"/>
    <lineage>
        <taxon>Bacteria</taxon>
        <taxon>Pseudomonadati</taxon>
        <taxon>Pseudomonadota</taxon>
        <taxon>Gammaproteobacteria</taxon>
        <taxon>Methylococcales</taxon>
        <taxon>Crenotrichaceae</taxon>
        <taxon>Crenothrix</taxon>
    </lineage>
</organism>